<evidence type="ECO:0000313" key="3">
    <source>
        <dbReference type="Proteomes" id="UP001642483"/>
    </source>
</evidence>
<protein>
    <submittedName>
        <fullName evidence="2">Uncharacterized protein</fullName>
    </submittedName>
</protein>
<keyword evidence="3" id="KW-1185">Reference proteome</keyword>
<accession>A0ABP0F0J1</accession>
<evidence type="ECO:0000313" key="2">
    <source>
        <dbReference type="EMBL" id="CAK8673235.1"/>
    </source>
</evidence>
<proteinExistence type="predicted"/>
<reference evidence="2 3" key="1">
    <citation type="submission" date="2024-02" db="EMBL/GenBank/DDBJ databases">
        <authorList>
            <person name="Daric V."/>
            <person name="Darras S."/>
        </authorList>
    </citation>
    <scope>NUCLEOTIDE SEQUENCE [LARGE SCALE GENOMIC DNA]</scope>
</reference>
<feature type="region of interest" description="Disordered" evidence="1">
    <location>
        <begin position="57"/>
        <end position="97"/>
    </location>
</feature>
<organism evidence="2 3">
    <name type="scientific">Clavelina lepadiformis</name>
    <name type="common">Light-bulb sea squirt</name>
    <name type="synonym">Ascidia lepadiformis</name>
    <dbReference type="NCBI Taxonomy" id="159417"/>
    <lineage>
        <taxon>Eukaryota</taxon>
        <taxon>Metazoa</taxon>
        <taxon>Chordata</taxon>
        <taxon>Tunicata</taxon>
        <taxon>Ascidiacea</taxon>
        <taxon>Aplousobranchia</taxon>
        <taxon>Clavelinidae</taxon>
        <taxon>Clavelina</taxon>
    </lineage>
</organism>
<name>A0ABP0F0J1_CLALP</name>
<gene>
    <name evidence="2" type="ORF">CVLEPA_LOCUS3045</name>
</gene>
<dbReference type="Proteomes" id="UP001642483">
    <property type="component" value="Unassembled WGS sequence"/>
</dbReference>
<sequence length="159" mass="18268">MAKDTLSITDTFYDVAHLLKIVQTARIYLEKIAMNTVSESGAKNIIGDFLKKIFSQEEQEQGDESEKVGTYDNDSVVNRGYEPGESEIATSESSETELKMNEQQKFFLRNDKLRDDDIDQEDHDDDSVVDAEYEPGDSENYTSESTPLLRIKWHWTKEI</sequence>
<evidence type="ECO:0000256" key="1">
    <source>
        <dbReference type="SAM" id="MobiDB-lite"/>
    </source>
</evidence>
<comment type="caution">
    <text evidence="2">The sequence shown here is derived from an EMBL/GenBank/DDBJ whole genome shotgun (WGS) entry which is preliminary data.</text>
</comment>
<feature type="compositionally biased region" description="Acidic residues" evidence="1">
    <location>
        <begin position="116"/>
        <end position="137"/>
    </location>
</feature>
<dbReference type="EMBL" id="CAWYQH010000002">
    <property type="protein sequence ID" value="CAK8673235.1"/>
    <property type="molecule type" value="Genomic_DNA"/>
</dbReference>
<feature type="region of interest" description="Disordered" evidence="1">
    <location>
        <begin position="110"/>
        <end position="145"/>
    </location>
</feature>